<evidence type="ECO:0000313" key="9">
    <source>
        <dbReference type="EMBL" id="TLU64606.1"/>
    </source>
</evidence>
<comment type="catalytic activity">
    <reaction evidence="8">
        <text>L-threonyl-[protein] + ATP = 3-O-(5'-adenylyl)-L-threonyl-[protein] + diphosphate</text>
        <dbReference type="Rhea" id="RHEA:54292"/>
        <dbReference type="Rhea" id="RHEA-COMP:11060"/>
        <dbReference type="Rhea" id="RHEA-COMP:13847"/>
        <dbReference type="ChEBI" id="CHEBI:30013"/>
        <dbReference type="ChEBI" id="CHEBI:30616"/>
        <dbReference type="ChEBI" id="CHEBI:33019"/>
        <dbReference type="ChEBI" id="CHEBI:138113"/>
        <dbReference type="EC" id="2.7.7.108"/>
    </reaction>
</comment>
<proteinExistence type="inferred from homology"/>
<evidence type="ECO:0000256" key="7">
    <source>
        <dbReference type="ARBA" id="ARBA00022842"/>
    </source>
</evidence>
<comment type="caution">
    <text evidence="9">The sequence shown here is derived from an EMBL/GenBank/DDBJ whole genome shotgun (WGS) entry which is preliminary data.</text>
</comment>
<sequence length="517" mass="57848">MEFQNSYLNLGKNFYQQILPTPVENPQLLLWNQQLAKTLQLSGALNDDHDRAQILSGNRIHDSSTPIALAYSGHQFGHFNPQLGDGRAHLLGELFDLNKRRFDIQLKGSGATRFSRQGDGRCALKPALRELIMSEALHALNIPSSRCLAVVSTGETVYRDLPQPGAIVTRVAQSHLRVGTFQHFGSRGDTESLKKLLDYAINRHYPEIDVNADEAQKALEFLSAVSNRQITLVCHWLRVGFIHGVMNTDNTTISGETIDYGPCAMMGDYHPGTVFSSIDAQGRYAYGNQINIAIWNMARLAESLLPLLAPEQDAAISKAETVIKQLVTDFTKAYRVMLANKLGFAYSDESDWHLIETFLGLMQSNELDYTQTFLALTQMLNGNRLTEETATILKSWLPDWLQRLGISGSVDEITTKAENHQQSATSIPHEKTDNVTDAITRMQHANPAVIPRNHHVEDILERYQQALLSGKGKQQAQTQLEQFLSVLRTPYCETELTAQFQDAAKDKDKGYRTFCGT</sequence>
<feature type="binding site" evidence="8">
    <location>
        <position position="259"/>
    </location>
    <ligand>
        <name>ATP</name>
        <dbReference type="ChEBI" id="CHEBI:30616"/>
    </ligand>
</feature>
<dbReference type="GO" id="GO:0005524">
    <property type="term" value="F:ATP binding"/>
    <property type="evidence" value="ECO:0007669"/>
    <property type="project" value="UniProtKB-UniRule"/>
</dbReference>
<feature type="binding site" evidence="8">
    <location>
        <position position="87"/>
    </location>
    <ligand>
        <name>ATP</name>
        <dbReference type="ChEBI" id="CHEBI:30616"/>
    </ligand>
</feature>
<keyword evidence="3 8" id="KW-0548">Nucleotidyltransferase</keyword>
<dbReference type="GO" id="GO:0000287">
    <property type="term" value="F:magnesium ion binding"/>
    <property type="evidence" value="ECO:0007669"/>
    <property type="project" value="UniProtKB-UniRule"/>
</dbReference>
<evidence type="ECO:0000256" key="2">
    <source>
        <dbReference type="ARBA" id="ARBA00022679"/>
    </source>
</evidence>
<dbReference type="PANTHER" id="PTHR32057:SF14">
    <property type="entry name" value="PROTEIN ADENYLYLTRANSFERASE SELO, MITOCHONDRIAL"/>
    <property type="match status" value="1"/>
</dbReference>
<comment type="function">
    <text evidence="8">Nucleotidyltransferase involved in the post-translational modification of proteins. It can catalyze the addition of adenosine monophosphate (AMP) or uridine monophosphate (UMP) to a protein, resulting in modifications known as AMPylation and UMPylation.</text>
</comment>
<feature type="binding site" evidence="8">
    <location>
        <position position="84"/>
    </location>
    <ligand>
        <name>ATP</name>
        <dbReference type="ChEBI" id="CHEBI:30616"/>
    </ligand>
</feature>
<keyword evidence="5 8" id="KW-0547">Nucleotide-binding</keyword>
<organism evidence="9 10">
    <name type="scientific">Thalassotalea litorea</name>
    <dbReference type="NCBI Taxonomy" id="2020715"/>
    <lineage>
        <taxon>Bacteria</taxon>
        <taxon>Pseudomonadati</taxon>
        <taxon>Pseudomonadota</taxon>
        <taxon>Gammaproteobacteria</taxon>
        <taxon>Alteromonadales</taxon>
        <taxon>Colwelliaceae</taxon>
        <taxon>Thalassotalea</taxon>
    </lineage>
</organism>
<comment type="catalytic activity">
    <reaction evidence="8">
        <text>L-tyrosyl-[protein] + ATP = O-(5'-adenylyl)-L-tyrosyl-[protein] + diphosphate</text>
        <dbReference type="Rhea" id="RHEA:54288"/>
        <dbReference type="Rhea" id="RHEA-COMP:10136"/>
        <dbReference type="Rhea" id="RHEA-COMP:13846"/>
        <dbReference type="ChEBI" id="CHEBI:30616"/>
        <dbReference type="ChEBI" id="CHEBI:33019"/>
        <dbReference type="ChEBI" id="CHEBI:46858"/>
        <dbReference type="ChEBI" id="CHEBI:83624"/>
        <dbReference type="EC" id="2.7.7.108"/>
    </reaction>
</comment>
<dbReference type="NCBIfam" id="NF000658">
    <property type="entry name" value="PRK00029.1"/>
    <property type="match status" value="1"/>
</dbReference>
<dbReference type="EC" id="2.7.7.108" evidence="8"/>
<dbReference type="RefSeq" id="WP_138320104.1">
    <property type="nucleotide sequence ID" value="NZ_VCBC01000010.1"/>
</dbReference>
<protein>
    <recommendedName>
        <fullName evidence="8">Protein nucleotidyltransferase YdiU</fullName>
        <ecNumber evidence="8">2.7.7.-</ecNumber>
    </recommendedName>
    <alternativeName>
        <fullName evidence="8">Protein adenylyltransferase YdiU</fullName>
        <ecNumber evidence="8">2.7.7.108</ecNumber>
    </alternativeName>
    <alternativeName>
        <fullName evidence="8">Protein uridylyltransferase YdiU</fullName>
        <ecNumber evidence="8">2.7.7.-</ecNumber>
    </alternativeName>
</protein>
<reference evidence="9 10" key="1">
    <citation type="submission" date="2019-05" db="EMBL/GenBank/DDBJ databases">
        <title>Genome sequences of Thalassotalea litorea 1K03283.</title>
        <authorList>
            <person name="Zhang D."/>
        </authorList>
    </citation>
    <scope>NUCLEOTIDE SEQUENCE [LARGE SCALE GENOMIC DNA]</scope>
    <source>
        <strain evidence="9 10">MCCC 1K03283</strain>
    </source>
</reference>
<keyword evidence="4 8" id="KW-0479">Metal-binding</keyword>
<evidence type="ECO:0000256" key="3">
    <source>
        <dbReference type="ARBA" id="ARBA00022695"/>
    </source>
</evidence>
<feature type="binding site" evidence="8">
    <location>
        <position position="170"/>
    </location>
    <ligand>
        <name>ATP</name>
        <dbReference type="ChEBI" id="CHEBI:30616"/>
    </ligand>
</feature>
<accession>A0A5R9IMZ3</accession>
<evidence type="ECO:0000256" key="5">
    <source>
        <dbReference type="ARBA" id="ARBA00022741"/>
    </source>
</evidence>
<dbReference type="AlphaFoldDB" id="A0A5R9IMZ3"/>
<evidence type="ECO:0000256" key="6">
    <source>
        <dbReference type="ARBA" id="ARBA00022840"/>
    </source>
</evidence>
<dbReference type="GO" id="GO:0030145">
    <property type="term" value="F:manganese ion binding"/>
    <property type="evidence" value="ECO:0007669"/>
    <property type="project" value="UniProtKB-UniRule"/>
</dbReference>
<dbReference type="PANTHER" id="PTHR32057">
    <property type="entry name" value="PROTEIN ADENYLYLTRANSFERASE SELO, MITOCHONDRIAL"/>
    <property type="match status" value="1"/>
</dbReference>
<comment type="cofactor">
    <cofactor evidence="8">
        <name>Mg(2+)</name>
        <dbReference type="ChEBI" id="CHEBI:18420"/>
    </cofactor>
    <cofactor evidence="8">
        <name>Mn(2+)</name>
        <dbReference type="ChEBI" id="CHEBI:29035"/>
    </cofactor>
</comment>
<dbReference type="Proteomes" id="UP000307790">
    <property type="component" value="Unassembled WGS sequence"/>
</dbReference>
<feature type="active site" description="Proton acceptor" evidence="8">
    <location>
        <position position="249"/>
    </location>
</feature>
<evidence type="ECO:0000256" key="8">
    <source>
        <dbReference type="HAMAP-Rule" id="MF_00692"/>
    </source>
</evidence>
<keyword evidence="8" id="KW-0464">Manganese</keyword>
<dbReference type="Pfam" id="PF02696">
    <property type="entry name" value="SelO"/>
    <property type="match status" value="1"/>
</dbReference>
<dbReference type="HAMAP" id="MF_00692">
    <property type="entry name" value="SelO"/>
    <property type="match status" value="1"/>
</dbReference>
<dbReference type="InterPro" id="IPR003846">
    <property type="entry name" value="SelO"/>
</dbReference>
<dbReference type="GO" id="GO:0070733">
    <property type="term" value="F:AMPylase activity"/>
    <property type="evidence" value="ECO:0007669"/>
    <property type="project" value="UniProtKB-EC"/>
</dbReference>
<feature type="binding site" evidence="8">
    <location>
        <position position="119"/>
    </location>
    <ligand>
        <name>ATP</name>
        <dbReference type="ChEBI" id="CHEBI:30616"/>
    </ligand>
</feature>
<dbReference type="OrthoDB" id="9776281at2"/>
<feature type="binding site" evidence="8">
    <location>
        <position position="120"/>
    </location>
    <ligand>
        <name>ATP</name>
        <dbReference type="ChEBI" id="CHEBI:30616"/>
    </ligand>
</feature>
<keyword evidence="6 8" id="KW-0067">ATP-binding</keyword>
<keyword evidence="10" id="KW-1185">Reference proteome</keyword>
<comment type="catalytic activity">
    <reaction evidence="8">
        <text>L-seryl-[protein] + ATP = 3-O-(5'-adenylyl)-L-seryl-[protein] + diphosphate</text>
        <dbReference type="Rhea" id="RHEA:58120"/>
        <dbReference type="Rhea" id="RHEA-COMP:9863"/>
        <dbReference type="Rhea" id="RHEA-COMP:15073"/>
        <dbReference type="ChEBI" id="CHEBI:29999"/>
        <dbReference type="ChEBI" id="CHEBI:30616"/>
        <dbReference type="ChEBI" id="CHEBI:33019"/>
        <dbReference type="ChEBI" id="CHEBI:142516"/>
        <dbReference type="EC" id="2.7.7.108"/>
    </reaction>
</comment>
<comment type="catalytic activity">
    <reaction evidence="8">
        <text>L-seryl-[protein] + UTP = O-(5'-uridylyl)-L-seryl-[protein] + diphosphate</text>
        <dbReference type="Rhea" id="RHEA:64604"/>
        <dbReference type="Rhea" id="RHEA-COMP:9863"/>
        <dbReference type="Rhea" id="RHEA-COMP:16635"/>
        <dbReference type="ChEBI" id="CHEBI:29999"/>
        <dbReference type="ChEBI" id="CHEBI:33019"/>
        <dbReference type="ChEBI" id="CHEBI:46398"/>
        <dbReference type="ChEBI" id="CHEBI:156051"/>
    </reaction>
</comment>
<name>A0A5R9IMZ3_9GAMM</name>
<comment type="similarity">
    <text evidence="1 8">Belongs to the SELO family.</text>
</comment>
<feature type="binding site" evidence="8">
    <location>
        <position position="250"/>
    </location>
    <ligand>
        <name>Mg(2+)</name>
        <dbReference type="ChEBI" id="CHEBI:18420"/>
    </ligand>
</feature>
<comment type="catalytic activity">
    <reaction evidence="8">
        <text>L-histidyl-[protein] + UTP = N(tele)-(5'-uridylyl)-L-histidyl-[protein] + diphosphate</text>
        <dbReference type="Rhea" id="RHEA:83891"/>
        <dbReference type="Rhea" id="RHEA-COMP:9745"/>
        <dbReference type="Rhea" id="RHEA-COMP:20239"/>
        <dbReference type="ChEBI" id="CHEBI:29979"/>
        <dbReference type="ChEBI" id="CHEBI:33019"/>
        <dbReference type="ChEBI" id="CHEBI:46398"/>
        <dbReference type="ChEBI" id="CHEBI:233474"/>
    </reaction>
</comment>
<keyword evidence="2 8" id="KW-0808">Transferase</keyword>
<comment type="catalytic activity">
    <reaction evidence="8">
        <text>L-tyrosyl-[protein] + UTP = O-(5'-uridylyl)-L-tyrosyl-[protein] + diphosphate</text>
        <dbReference type="Rhea" id="RHEA:83887"/>
        <dbReference type="Rhea" id="RHEA-COMP:10136"/>
        <dbReference type="Rhea" id="RHEA-COMP:20238"/>
        <dbReference type="ChEBI" id="CHEBI:33019"/>
        <dbReference type="ChEBI" id="CHEBI:46398"/>
        <dbReference type="ChEBI" id="CHEBI:46858"/>
        <dbReference type="ChEBI" id="CHEBI:90602"/>
    </reaction>
</comment>
<dbReference type="EC" id="2.7.7.-" evidence="8"/>
<gene>
    <name evidence="8" type="primary">ydiU</name>
    <name evidence="8" type="synonym">selO</name>
    <name evidence="9" type="ORF">FE810_10965</name>
</gene>
<feature type="binding site" evidence="8">
    <location>
        <position position="107"/>
    </location>
    <ligand>
        <name>ATP</name>
        <dbReference type="ChEBI" id="CHEBI:30616"/>
    </ligand>
</feature>
<feature type="binding site" evidence="8">
    <location>
        <position position="177"/>
    </location>
    <ligand>
        <name>ATP</name>
        <dbReference type="ChEBI" id="CHEBI:30616"/>
    </ligand>
</feature>
<evidence type="ECO:0000256" key="4">
    <source>
        <dbReference type="ARBA" id="ARBA00022723"/>
    </source>
</evidence>
<dbReference type="EMBL" id="VCBC01000010">
    <property type="protein sequence ID" value="TLU64606.1"/>
    <property type="molecule type" value="Genomic_DNA"/>
</dbReference>
<evidence type="ECO:0000256" key="1">
    <source>
        <dbReference type="ARBA" id="ARBA00009747"/>
    </source>
</evidence>
<feature type="binding site" evidence="8">
    <location>
        <position position="86"/>
    </location>
    <ligand>
        <name>ATP</name>
        <dbReference type="ChEBI" id="CHEBI:30616"/>
    </ligand>
</feature>
<feature type="binding site" evidence="8">
    <location>
        <position position="259"/>
    </location>
    <ligand>
        <name>Mg(2+)</name>
        <dbReference type="ChEBI" id="CHEBI:18420"/>
    </ligand>
</feature>
<evidence type="ECO:0000313" key="10">
    <source>
        <dbReference type="Proteomes" id="UP000307790"/>
    </source>
</evidence>
<keyword evidence="7 8" id="KW-0460">Magnesium</keyword>